<evidence type="ECO:0000313" key="2">
    <source>
        <dbReference type="EMBL" id="MFD1544760.1"/>
    </source>
</evidence>
<accession>A0ABW4GPK5</accession>
<proteinExistence type="predicted"/>
<dbReference type="PANTHER" id="PTHR43162">
    <property type="match status" value="1"/>
</dbReference>
<dbReference type="Pfam" id="PF13460">
    <property type="entry name" value="NAD_binding_10"/>
    <property type="match status" value="1"/>
</dbReference>
<evidence type="ECO:0000313" key="3">
    <source>
        <dbReference type="Proteomes" id="UP001597097"/>
    </source>
</evidence>
<organism evidence="2 3">
    <name type="scientific">Nonomuraea guangzhouensis</name>
    <dbReference type="NCBI Taxonomy" id="1291555"/>
    <lineage>
        <taxon>Bacteria</taxon>
        <taxon>Bacillati</taxon>
        <taxon>Actinomycetota</taxon>
        <taxon>Actinomycetes</taxon>
        <taxon>Streptosporangiales</taxon>
        <taxon>Streptosporangiaceae</taxon>
        <taxon>Nonomuraea</taxon>
    </lineage>
</organism>
<dbReference type="InterPro" id="IPR016040">
    <property type="entry name" value="NAD(P)-bd_dom"/>
</dbReference>
<comment type="caution">
    <text evidence="2">The sequence shown here is derived from an EMBL/GenBank/DDBJ whole genome shotgun (WGS) entry which is preliminary data.</text>
</comment>
<dbReference type="RefSeq" id="WP_219529487.1">
    <property type="nucleotide sequence ID" value="NZ_JAHKRM010000006.1"/>
</dbReference>
<dbReference type="InterPro" id="IPR051604">
    <property type="entry name" value="Ergot_Alk_Oxidoreductase"/>
</dbReference>
<protein>
    <submittedName>
        <fullName evidence="2">SDR family oxidoreductase</fullName>
    </submittedName>
</protein>
<dbReference type="PANTHER" id="PTHR43162:SF1">
    <property type="entry name" value="PRESTALK A DIFFERENTIATION PROTEIN A"/>
    <property type="match status" value="1"/>
</dbReference>
<dbReference type="Proteomes" id="UP001597097">
    <property type="component" value="Unassembled WGS sequence"/>
</dbReference>
<dbReference type="EMBL" id="JBHUCM010000044">
    <property type="protein sequence ID" value="MFD1544760.1"/>
    <property type="molecule type" value="Genomic_DNA"/>
</dbReference>
<keyword evidence="3" id="KW-1185">Reference proteome</keyword>
<name>A0ABW4GPK5_9ACTN</name>
<gene>
    <name evidence="2" type="ORF">ACFSJ0_47500</name>
</gene>
<evidence type="ECO:0000259" key="1">
    <source>
        <dbReference type="Pfam" id="PF13460"/>
    </source>
</evidence>
<sequence length="278" mass="29350">MSTLVIGARGSVGRHVVDQLLAAGESVRASVRDLASADLPAEVSVVVADLTRPDTLKAALDGVRKVFLYAPVGGTGAFIGAAREADLERIVLLSSGSVLLPYAAGNAIAEEHRSVERALDGSGLPWTPIRPLVLANNALNWAHSIRTEGIVRLVHPEAVMAPIHERDIAAVAVAALVGEAGEEAGALLTGSELLSQRRQVELIGAAIDKNLQIEELSESAARDRFGQFEKPYIVDAILEFIKAAANGGSPATGTVEQVLRRPAVPFAQWAREHAADFR</sequence>
<reference evidence="3" key="1">
    <citation type="journal article" date="2019" name="Int. J. Syst. Evol. Microbiol.">
        <title>The Global Catalogue of Microorganisms (GCM) 10K type strain sequencing project: providing services to taxonomists for standard genome sequencing and annotation.</title>
        <authorList>
            <consortium name="The Broad Institute Genomics Platform"/>
            <consortium name="The Broad Institute Genome Sequencing Center for Infectious Disease"/>
            <person name="Wu L."/>
            <person name="Ma J."/>
        </authorList>
    </citation>
    <scope>NUCLEOTIDE SEQUENCE [LARGE SCALE GENOMIC DNA]</scope>
    <source>
        <strain evidence="3">CGMCC 1.15399</strain>
    </source>
</reference>
<feature type="domain" description="NAD(P)-binding" evidence="1">
    <location>
        <begin position="7"/>
        <end position="176"/>
    </location>
</feature>